<feature type="repeat" description="TPR" evidence="3">
    <location>
        <begin position="151"/>
        <end position="184"/>
    </location>
</feature>
<dbReference type="InterPro" id="IPR051012">
    <property type="entry name" value="CellSynth/LPSAsmb/PSIAsmb"/>
</dbReference>
<evidence type="ECO:0000256" key="2">
    <source>
        <dbReference type="ARBA" id="ARBA00022803"/>
    </source>
</evidence>
<dbReference type="AlphaFoldDB" id="A0A1H7BN57"/>
<dbReference type="Pfam" id="PF14559">
    <property type="entry name" value="TPR_19"/>
    <property type="match status" value="2"/>
</dbReference>
<name>A0A1H7BN57_9BACL</name>
<dbReference type="EMBL" id="FNZF01000007">
    <property type="protein sequence ID" value="SEJ79019.1"/>
    <property type="molecule type" value="Genomic_DNA"/>
</dbReference>
<dbReference type="Gene3D" id="1.10.10.60">
    <property type="entry name" value="Homeodomain-like"/>
    <property type="match status" value="1"/>
</dbReference>
<keyword evidence="5" id="KW-1185">Reference proteome</keyword>
<evidence type="ECO:0000256" key="1">
    <source>
        <dbReference type="ARBA" id="ARBA00022737"/>
    </source>
</evidence>
<keyword evidence="2 3" id="KW-0802">TPR repeat</keyword>
<evidence type="ECO:0000256" key="3">
    <source>
        <dbReference type="PROSITE-ProRule" id="PRU00339"/>
    </source>
</evidence>
<dbReference type="PROSITE" id="PS50005">
    <property type="entry name" value="TPR"/>
    <property type="match status" value="1"/>
</dbReference>
<reference evidence="5" key="1">
    <citation type="submission" date="2016-10" db="EMBL/GenBank/DDBJ databases">
        <authorList>
            <person name="Varghese N."/>
            <person name="Submissions S."/>
        </authorList>
    </citation>
    <scope>NUCLEOTIDE SEQUENCE [LARGE SCALE GENOMIC DNA]</scope>
    <source>
        <strain evidence="5">CGMCC 1.6763</strain>
    </source>
</reference>
<keyword evidence="1" id="KW-0677">Repeat</keyword>
<organism evidence="4 5">
    <name type="scientific">Bhargavaea ginsengi</name>
    <dbReference type="NCBI Taxonomy" id="426757"/>
    <lineage>
        <taxon>Bacteria</taxon>
        <taxon>Bacillati</taxon>
        <taxon>Bacillota</taxon>
        <taxon>Bacilli</taxon>
        <taxon>Bacillales</taxon>
        <taxon>Caryophanaceae</taxon>
        <taxon>Bhargavaea</taxon>
    </lineage>
</organism>
<dbReference type="SUPFAM" id="SSF48452">
    <property type="entry name" value="TPR-like"/>
    <property type="match status" value="1"/>
</dbReference>
<evidence type="ECO:0000313" key="5">
    <source>
        <dbReference type="Proteomes" id="UP000199200"/>
    </source>
</evidence>
<dbReference type="InterPro" id="IPR019734">
    <property type="entry name" value="TPR_rpt"/>
</dbReference>
<dbReference type="STRING" id="426757.SAMN04488127_2806"/>
<dbReference type="OrthoDB" id="600613at2"/>
<gene>
    <name evidence="4" type="ORF">SAMN04488127_2806</name>
</gene>
<dbReference type="RefSeq" id="WP_092055506.1">
    <property type="nucleotide sequence ID" value="NZ_FNZF01000007.1"/>
</dbReference>
<dbReference type="SMART" id="SM00028">
    <property type="entry name" value="TPR"/>
    <property type="match status" value="4"/>
</dbReference>
<dbReference type="PANTHER" id="PTHR45586">
    <property type="entry name" value="TPR REPEAT-CONTAINING PROTEIN PA4667"/>
    <property type="match status" value="1"/>
</dbReference>
<sequence>MNNHSQQGNHKKVINFIPNGEFYYKKALGALKRDEVEKAHKFLSRAADLSPEDADILLQYAILEIDMGRFEHARDLLMAAHDSGPEDPDTLFYLSEVHVNLGYLRDSIRYAQRYLKLAPEGLYRDEAMDIIEFSEHELYGLPDDAEGDGRLDYILDRGRRLMESGEFREAVSLLESAIEEHPEFWAAYNNLALAYFYIGDTEQAEALLNQVLKGDNGNLHALCNFAVFHFYKQDAQALERVVSILLKIRPMLVDHRYKLGATLALVGRHAEAFNWLRGLQRIGFEGDPGFYFWLAHAAAMIGEEKVSRDAWAVLVSMDPSKEGKEPWLRARIPDTPENDPKFVIGKLNSGEEGLRLLGLFLTGKSMCREDILTHPEWPDVEKMSTTEKLFLANGLGHRLPGRDRGELLYNRVFEATDLLYSRYEPLGEEDMPILEMWFLMCSRAIEESYAFRNPPAIAASAEYMYRSSLQSGTTKKEIAESYGISVKTLTKYVNELFRFLPFPRS</sequence>
<protein>
    <submittedName>
        <fullName evidence="4">Tetratricopeptide repeat-containing protein</fullName>
    </submittedName>
</protein>
<dbReference type="Proteomes" id="UP000199200">
    <property type="component" value="Unassembled WGS sequence"/>
</dbReference>
<dbReference type="PANTHER" id="PTHR45586:SF1">
    <property type="entry name" value="LIPOPOLYSACCHARIDE ASSEMBLY PROTEIN B"/>
    <property type="match status" value="1"/>
</dbReference>
<dbReference type="Gene3D" id="1.25.40.10">
    <property type="entry name" value="Tetratricopeptide repeat domain"/>
    <property type="match status" value="2"/>
</dbReference>
<evidence type="ECO:0000313" key="4">
    <source>
        <dbReference type="EMBL" id="SEJ79019.1"/>
    </source>
</evidence>
<dbReference type="InterPro" id="IPR011990">
    <property type="entry name" value="TPR-like_helical_dom_sf"/>
</dbReference>
<proteinExistence type="predicted"/>
<accession>A0A1H7BN57</accession>